<dbReference type="AlphaFoldDB" id="A0A7G5GYT3"/>
<proteinExistence type="predicted"/>
<evidence type="ECO:0000313" key="4">
    <source>
        <dbReference type="EMBL" id="QMW04025.1"/>
    </source>
</evidence>
<dbReference type="KEGG" id="sfol:H3H32_03450"/>
<evidence type="ECO:0000259" key="3">
    <source>
        <dbReference type="PROSITE" id="PS50110"/>
    </source>
</evidence>
<evidence type="ECO:0000256" key="1">
    <source>
        <dbReference type="ARBA" id="ARBA00022553"/>
    </source>
</evidence>
<dbReference type="Pfam" id="PF00072">
    <property type="entry name" value="Response_reg"/>
    <property type="match status" value="1"/>
</dbReference>
<dbReference type="SUPFAM" id="SSF52172">
    <property type="entry name" value="CheY-like"/>
    <property type="match status" value="1"/>
</dbReference>
<dbReference type="PANTHER" id="PTHR44591">
    <property type="entry name" value="STRESS RESPONSE REGULATOR PROTEIN 1"/>
    <property type="match status" value="1"/>
</dbReference>
<dbReference type="GO" id="GO:0000160">
    <property type="term" value="P:phosphorelay signal transduction system"/>
    <property type="evidence" value="ECO:0007669"/>
    <property type="project" value="InterPro"/>
</dbReference>
<name>A0A7G5GYT3_9BACT</name>
<dbReference type="PROSITE" id="PS50110">
    <property type="entry name" value="RESPONSE_REGULATORY"/>
    <property type="match status" value="1"/>
</dbReference>
<accession>A0A7G5GYT3</accession>
<dbReference type="InterPro" id="IPR011006">
    <property type="entry name" value="CheY-like_superfamily"/>
</dbReference>
<dbReference type="InterPro" id="IPR001789">
    <property type="entry name" value="Sig_transdc_resp-reg_receiver"/>
</dbReference>
<keyword evidence="5" id="KW-1185">Reference proteome</keyword>
<keyword evidence="1 2" id="KW-0597">Phosphoprotein</keyword>
<feature type="domain" description="Response regulatory" evidence="3">
    <location>
        <begin position="8"/>
        <end position="129"/>
    </location>
</feature>
<dbReference type="EMBL" id="CP059732">
    <property type="protein sequence ID" value="QMW04025.1"/>
    <property type="molecule type" value="Genomic_DNA"/>
</dbReference>
<dbReference type="Gene3D" id="3.40.50.2300">
    <property type="match status" value="1"/>
</dbReference>
<feature type="modified residue" description="4-aspartylphosphate" evidence="2">
    <location>
        <position position="62"/>
    </location>
</feature>
<dbReference type="Proteomes" id="UP000515369">
    <property type="component" value="Chromosome"/>
</dbReference>
<dbReference type="InterPro" id="IPR050595">
    <property type="entry name" value="Bact_response_regulator"/>
</dbReference>
<dbReference type="RefSeq" id="WP_182461281.1">
    <property type="nucleotide sequence ID" value="NZ_CP059732.1"/>
</dbReference>
<protein>
    <submittedName>
        <fullName evidence="4">Response regulator</fullName>
    </submittedName>
</protein>
<dbReference type="PANTHER" id="PTHR44591:SF3">
    <property type="entry name" value="RESPONSE REGULATORY DOMAIN-CONTAINING PROTEIN"/>
    <property type="match status" value="1"/>
</dbReference>
<sequence>MVDNETFEILVVEDDQPTFDLLHRLGDMLFPEATFVRATSPEETLHYLSDSVSKRPQLILLDINLHQPTDGLTMLPELRTRFQGQVPIIMMTVSDSPAHVRQAYQTGATAFTIKPADLGGWKEYIEMLKTYWYEINLLPPTQFPPFRFLLQ</sequence>
<organism evidence="4 5">
    <name type="scientific">Spirosoma foliorum</name>
    <dbReference type="NCBI Taxonomy" id="2710596"/>
    <lineage>
        <taxon>Bacteria</taxon>
        <taxon>Pseudomonadati</taxon>
        <taxon>Bacteroidota</taxon>
        <taxon>Cytophagia</taxon>
        <taxon>Cytophagales</taxon>
        <taxon>Cytophagaceae</taxon>
        <taxon>Spirosoma</taxon>
    </lineage>
</organism>
<evidence type="ECO:0000313" key="5">
    <source>
        <dbReference type="Proteomes" id="UP000515369"/>
    </source>
</evidence>
<evidence type="ECO:0000256" key="2">
    <source>
        <dbReference type="PROSITE-ProRule" id="PRU00169"/>
    </source>
</evidence>
<reference evidence="4 5" key="1">
    <citation type="submission" date="2020-07" db="EMBL/GenBank/DDBJ databases">
        <title>Spirosoma foliorum sp. nov., isolated from the leaves on the Nejang mountain Korea, Republic of.</title>
        <authorList>
            <person name="Ho H."/>
            <person name="Lee Y.-J."/>
            <person name="Nurcahyanto D.-A."/>
            <person name="Kim S.-G."/>
        </authorList>
    </citation>
    <scope>NUCLEOTIDE SEQUENCE [LARGE SCALE GENOMIC DNA]</scope>
    <source>
        <strain evidence="4 5">PL0136</strain>
    </source>
</reference>
<dbReference type="SMART" id="SM00448">
    <property type="entry name" value="REC"/>
    <property type="match status" value="1"/>
</dbReference>
<gene>
    <name evidence="4" type="ORF">H3H32_03450</name>
</gene>